<dbReference type="EMBL" id="CP042913">
    <property type="protein sequence ID" value="QEG33600.1"/>
    <property type="molecule type" value="Genomic_DNA"/>
</dbReference>
<reference evidence="11 12" key="1">
    <citation type="submission" date="2019-08" db="EMBL/GenBank/DDBJ databases">
        <title>Deep-cultivation of Planctomycetes and their phenomic and genomic characterization uncovers novel biology.</title>
        <authorList>
            <person name="Wiegand S."/>
            <person name="Jogler M."/>
            <person name="Boedeker C."/>
            <person name="Pinto D."/>
            <person name="Vollmers J."/>
            <person name="Rivas-Marin E."/>
            <person name="Kohn T."/>
            <person name="Peeters S.H."/>
            <person name="Heuer A."/>
            <person name="Rast P."/>
            <person name="Oberbeckmann S."/>
            <person name="Bunk B."/>
            <person name="Jeske O."/>
            <person name="Meyerdierks A."/>
            <person name="Storesund J.E."/>
            <person name="Kallscheuer N."/>
            <person name="Luecker S."/>
            <person name="Lage O.M."/>
            <person name="Pohl T."/>
            <person name="Merkel B.J."/>
            <person name="Hornburger P."/>
            <person name="Mueller R.-W."/>
            <person name="Bruemmer F."/>
            <person name="Labrenz M."/>
            <person name="Spormann A.M."/>
            <person name="Op den Camp H."/>
            <person name="Overmann J."/>
            <person name="Amann R."/>
            <person name="Jetten M.S.M."/>
            <person name="Mascher T."/>
            <person name="Medema M.H."/>
            <person name="Devos D.P."/>
            <person name="Kaster A.-K."/>
            <person name="Ovreas L."/>
            <person name="Rohde M."/>
            <person name="Galperin M.Y."/>
            <person name="Jogler C."/>
        </authorList>
    </citation>
    <scope>NUCLEOTIDE SEQUENCE [LARGE SCALE GENOMIC DNA]</scope>
    <source>
        <strain evidence="11 12">Pr1d</strain>
    </source>
</reference>
<dbReference type="GO" id="GO:0005978">
    <property type="term" value="P:glycogen biosynthetic process"/>
    <property type="evidence" value="ECO:0007669"/>
    <property type="project" value="UniProtKB-UniRule"/>
</dbReference>
<sequence length="496" mass="55714">MNILFATSEAAPFSKTGGLGDVCGSLPRELYTLGHRPAVILPAFRQVYQAGLPIESTGISFEIPIGQKRVGCQILESHLPDSAVPVYFIENHDYYDRPQFYGENGEEYRDNCERFVFYSRAVLEAIRQLELGTELIHCNDWCAGLIPAYLKTLYAEEAPFDQIASLYTIHNLAYQGSFWHWDMALTGIDWKYFNWRYMEFFGNLNFMKSAIVFADTINTVSPTYAQEILHPPLSCGLEGALEHRRNDLFGIINGVDYAEWNPAIDPYLAPNNYDAERLSIGKTACKEALQREMNLPVNSGIPLVAAVGRLADQKGFDLISRVMEQWATEKEVQWVILGTGDPKYHQVLGKLAAEHPDKIAVRLEFSNELAHRIEAGADMFLMPSQYEPCGLNQLYSLKYGTVPIVRATGGLADTVVDVNAESLAEGTATGFSFNEYTTLALSEALNRACSMFADKPSWHKLIQTGMRQDWSWSNSAREYSNLYKRTLAQARQGVLS</sequence>
<dbReference type="GO" id="GO:0004373">
    <property type="term" value="F:alpha-1,4-glucan glucosyltransferase (UDP-glucose donor) activity"/>
    <property type="evidence" value="ECO:0007669"/>
    <property type="project" value="InterPro"/>
</dbReference>
<dbReference type="UniPathway" id="UPA00164"/>
<name>A0A5B9Q7A2_9BACT</name>
<dbReference type="Pfam" id="PF08323">
    <property type="entry name" value="Glyco_transf_5"/>
    <property type="match status" value="1"/>
</dbReference>
<dbReference type="PANTHER" id="PTHR45825">
    <property type="entry name" value="GRANULE-BOUND STARCH SYNTHASE 1, CHLOROPLASTIC/AMYLOPLASTIC"/>
    <property type="match status" value="1"/>
</dbReference>
<dbReference type="RefSeq" id="WP_148072342.1">
    <property type="nucleotide sequence ID" value="NZ_CP042913.1"/>
</dbReference>
<evidence type="ECO:0000256" key="7">
    <source>
        <dbReference type="ARBA" id="ARBA00023056"/>
    </source>
</evidence>
<evidence type="ECO:0000256" key="1">
    <source>
        <dbReference type="ARBA" id="ARBA00001478"/>
    </source>
</evidence>
<comment type="catalytic activity">
    <reaction evidence="1 8">
        <text>[(1-&gt;4)-alpha-D-glucosyl](n) + ADP-alpha-D-glucose = [(1-&gt;4)-alpha-D-glucosyl](n+1) + ADP + H(+)</text>
        <dbReference type="Rhea" id="RHEA:18189"/>
        <dbReference type="Rhea" id="RHEA-COMP:9584"/>
        <dbReference type="Rhea" id="RHEA-COMP:9587"/>
        <dbReference type="ChEBI" id="CHEBI:15378"/>
        <dbReference type="ChEBI" id="CHEBI:15444"/>
        <dbReference type="ChEBI" id="CHEBI:57498"/>
        <dbReference type="ChEBI" id="CHEBI:456216"/>
        <dbReference type="EC" id="2.4.1.21"/>
    </reaction>
</comment>
<dbReference type="OrthoDB" id="9808590at2"/>
<dbReference type="HAMAP" id="MF_00484">
    <property type="entry name" value="Glycogen_synth"/>
    <property type="match status" value="1"/>
</dbReference>
<dbReference type="CDD" id="cd03791">
    <property type="entry name" value="GT5_Glycogen_synthase_DULL1-like"/>
    <property type="match status" value="1"/>
</dbReference>
<feature type="binding site" evidence="8">
    <location>
        <position position="15"/>
    </location>
    <ligand>
        <name>ADP-alpha-D-glucose</name>
        <dbReference type="ChEBI" id="CHEBI:57498"/>
    </ligand>
</feature>
<keyword evidence="5 8" id="KW-0328">Glycosyltransferase</keyword>
<dbReference type="SUPFAM" id="SSF53756">
    <property type="entry name" value="UDP-Glycosyltransferase/glycogen phosphorylase"/>
    <property type="match status" value="1"/>
</dbReference>
<accession>A0A5B9Q7A2</accession>
<dbReference type="KEGG" id="bgok:Pr1d_08640"/>
<dbReference type="NCBIfam" id="TIGR02095">
    <property type="entry name" value="glgA"/>
    <property type="match status" value="1"/>
</dbReference>
<dbReference type="InterPro" id="IPR013534">
    <property type="entry name" value="Starch_synth_cat_dom"/>
</dbReference>
<feature type="domain" description="Glycosyl transferase family 1" evidence="9">
    <location>
        <begin position="298"/>
        <end position="449"/>
    </location>
</feature>
<evidence type="ECO:0000313" key="12">
    <source>
        <dbReference type="Proteomes" id="UP000323917"/>
    </source>
</evidence>
<dbReference type="Proteomes" id="UP000323917">
    <property type="component" value="Chromosome"/>
</dbReference>
<dbReference type="GO" id="GO:0009011">
    <property type="term" value="F:alpha-1,4-glucan glucosyltransferase (ADP-glucose donor) activity"/>
    <property type="evidence" value="ECO:0007669"/>
    <property type="project" value="UniProtKB-UniRule"/>
</dbReference>
<evidence type="ECO:0000256" key="5">
    <source>
        <dbReference type="ARBA" id="ARBA00022676"/>
    </source>
</evidence>
<comment type="similarity">
    <text evidence="4 8">Belongs to the glycosyltransferase 1 family. Bacterial/plant glycogen synthase subfamily.</text>
</comment>
<comment type="function">
    <text evidence="2 8">Synthesizes alpha-1,4-glucan chains using ADP-glucose.</text>
</comment>
<protein>
    <recommendedName>
        <fullName evidence="8">Glycogen synthase</fullName>
        <ecNumber evidence="8">2.4.1.21</ecNumber>
    </recommendedName>
    <alternativeName>
        <fullName evidence="8">Starch [bacterial glycogen] synthase</fullName>
    </alternativeName>
</protein>
<gene>
    <name evidence="11" type="primary">glgA_1</name>
    <name evidence="8" type="synonym">glgA</name>
    <name evidence="11" type="ORF">Pr1d_08640</name>
</gene>
<evidence type="ECO:0000256" key="4">
    <source>
        <dbReference type="ARBA" id="ARBA00010281"/>
    </source>
</evidence>
<evidence type="ECO:0000256" key="8">
    <source>
        <dbReference type="HAMAP-Rule" id="MF_00484"/>
    </source>
</evidence>
<dbReference type="InterPro" id="IPR011835">
    <property type="entry name" value="GS/SS"/>
</dbReference>
<evidence type="ECO:0000256" key="2">
    <source>
        <dbReference type="ARBA" id="ARBA00002764"/>
    </source>
</evidence>
<evidence type="ECO:0000259" key="9">
    <source>
        <dbReference type="Pfam" id="PF00534"/>
    </source>
</evidence>
<dbReference type="Pfam" id="PF00534">
    <property type="entry name" value="Glycos_transf_1"/>
    <property type="match status" value="1"/>
</dbReference>
<evidence type="ECO:0000259" key="10">
    <source>
        <dbReference type="Pfam" id="PF08323"/>
    </source>
</evidence>
<keyword evidence="7 8" id="KW-0320">Glycogen biosynthesis</keyword>
<dbReference type="Gene3D" id="3.40.50.2000">
    <property type="entry name" value="Glycogen Phosphorylase B"/>
    <property type="match status" value="2"/>
</dbReference>
<evidence type="ECO:0000313" key="11">
    <source>
        <dbReference type="EMBL" id="QEG33600.1"/>
    </source>
</evidence>
<dbReference type="AlphaFoldDB" id="A0A5B9Q7A2"/>
<proteinExistence type="inferred from homology"/>
<keyword evidence="6 8" id="KW-0808">Transferase</keyword>
<dbReference type="EC" id="2.4.1.21" evidence="8"/>
<evidence type="ECO:0000256" key="3">
    <source>
        <dbReference type="ARBA" id="ARBA00004964"/>
    </source>
</evidence>
<keyword evidence="12" id="KW-1185">Reference proteome</keyword>
<feature type="domain" description="Starch synthase catalytic" evidence="10">
    <location>
        <begin position="2"/>
        <end position="242"/>
    </location>
</feature>
<organism evidence="11 12">
    <name type="scientific">Bythopirellula goksoeyrii</name>
    <dbReference type="NCBI Taxonomy" id="1400387"/>
    <lineage>
        <taxon>Bacteria</taxon>
        <taxon>Pseudomonadati</taxon>
        <taxon>Planctomycetota</taxon>
        <taxon>Planctomycetia</taxon>
        <taxon>Pirellulales</taxon>
        <taxon>Lacipirellulaceae</taxon>
        <taxon>Bythopirellula</taxon>
    </lineage>
</organism>
<dbReference type="PANTHER" id="PTHR45825:SF11">
    <property type="entry name" value="ALPHA AMYLASE DOMAIN-CONTAINING PROTEIN"/>
    <property type="match status" value="1"/>
</dbReference>
<comment type="pathway">
    <text evidence="3 8">Glycan biosynthesis; glycogen biosynthesis.</text>
</comment>
<evidence type="ECO:0000256" key="6">
    <source>
        <dbReference type="ARBA" id="ARBA00022679"/>
    </source>
</evidence>
<dbReference type="NCBIfam" id="NF001899">
    <property type="entry name" value="PRK00654.1-2"/>
    <property type="match status" value="1"/>
</dbReference>
<dbReference type="InterPro" id="IPR001296">
    <property type="entry name" value="Glyco_trans_1"/>
</dbReference>